<gene>
    <name evidence="1" type="ORF">LARSCL_LOCUS13061</name>
</gene>
<name>A0AAV2AK02_9ARAC</name>
<comment type="caution">
    <text evidence="1">The sequence shown here is derived from an EMBL/GenBank/DDBJ whole genome shotgun (WGS) entry which is preliminary data.</text>
</comment>
<evidence type="ECO:0000313" key="2">
    <source>
        <dbReference type="Proteomes" id="UP001497382"/>
    </source>
</evidence>
<dbReference type="AlphaFoldDB" id="A0AAV2AK02"/>
<keyword evidence="2" id="KW-1185">Reference proteome</keyword>
<proteinExistence type="predicted"/>
<feature type="non-terminal residue" evidence="1">
    <location>
        <position position="1"/>
    </location>
</feature>
<dbReference type="Proteomes" id="UP001497382">
    <property type="component" value="Unassembled WGS sequence"/>
</dbReference>
<sequence>RLCVVCHSPLICEVEFFISERNLNKRKERSFLGSFLHVHIVGLEETKVSTMMD</sequence>
<evidence type="ECO:0000313" key="1">
    <source>
        <dbReference type="EMBL" id="CAL1284287.1"/>
    </source>
</evidence>
<protein>
    <recommendedName>
        <fullName evidence="3">Recombination activating protein 1</fullName>
    </recommendedName>
</protein>
<organism evidence="1 2">
    <name type="scientific">Larinioides sclopetarius</name>
    <dbReference type="NCBI Taxonomy" id="280406"/>
    <lineage>
        <taxon>Eukaryota</taxon>
        <taxon>Metazoa</taxon>
        <taxon>Ecdysozoa</taxon>
        <taxon>Arthropoda</taxon>
        <taxon>Chelicerata</taxon>
        <taxon>Arachnida</taxon>
        <taxon>Araneae</taxon>
        <taxon>Araneomorphae</taxon>
        <taxon>Entelegynae</taxon>
        <taxon>Araneoidea</taxon>
        <taxon>Araneidae</taxon>
        <taxon>Larinioides</taxon>
    </lineage>
</organism>
<evidence type="ECO:0008006" key="3">
    <source>
        <dbReference type="Google" id="ProtNLM"/>
    </source>
</evidence>
<reference evidence="1 2" key="1">
    <citation type="submission" date="2024-04" db="EMBL/GenBank/DDBJ databases">
        <authorList>
            <person name="Rising A."/>
            <person name="Reimegard J."/>
            <person name="Sonavane S."/>
            <person name="Akerstrom W."/>
            <person name="Nylinder S."/>
            <person name="Hedman E."/>
            <person name="Kallberg Y."/>
        </authorList>
    </citation>
    <scope>NUCLEOTIDE SEQUENCE [LARGE SCALE GENOMIC DNA]</scope>
</reference>
<accession>A0AAV2AK02</accession>
<dbReference type="EMBL" id="CAXIEN010000177">
    <property type="protein sequence ID" value="CAL1284287.1"/>
    <property type="molecule type" value="Genomic_DNA"/>
</dbReference>